<dbReference type="InterPro" id="IPR032808">
    <property type="entry name" value="DoxX"/>
</dbReference>
<evidence type="ECO:0000256" key="6">
    <source>
        <dbReference type="ARBA" id="ARBA00023136"/>
    </source>
</evidence>
<dbReference type="GO" id="GO:0005886">
    <property type="term" value="C:plasma membrane"/>
    <property type="evidence" value="ECO:0007669"/>
    <property type="project" value="UniProtKB-SubCell"/>
</dbReference>
<reference evidence="11" key="3">
    <citation type="journal article" date="2019" name="Int. J. Syst. Evol. Microbiol.">
        <title>The Global Catalogue of Microorganisms (GCM) 10K type strain sequencing project: providing services to taxonomists for standard genome sequencing and annotation.</title>
        <authorList>
            <consortium name="The Broad Institute Genomics Platform"/>
            <consortium name="The Broad Institute Genome Sequencing Center for Infectious Disease"/>
            <person name="Wu L."/>
            <person name="Ma J."/>
        </authorList>
    </citation>
    <scope>NUCLEOTIDE SEQUENCE [LARGE SCALE GENOMIC DNA]</scope>
    <source>
        <strain evidence="11">CGMCC 1.11013</strain>
    </source>
</reference>
<dbReference type="eggNOG" id="COG2259">
    <property type="taxonomic scope" value="Bacteria"/>
</dbReference>
<sequence>MRYTLFERRKDELILVARVLLMVLFLIFGWSKLTGFSGTIGYMAKAGAPFPALSAVIAVVMELFVGLAIVVGFYTRPLAFLFALYTLGTALIGHHFWTMAGAERAANMINFYKNVSIMGGLLLLCVTGPGKYSIDRK</sequence>
<dbReference type="PANTHER" id="PTHR33452:SF1">
    <property type="entry name" value="INNER MEMBRANE PROTEIN YPHA-RELATED"/>
    <property type="match status" value="1"/>
</dbReference>
<dbReference type="Proteomes" id="UP000027439">
    <property type="component" value="Unassembled WGS sequence"/>
</dbReference>
<comment type="caution">
    <text evidence="9">The sequence shown here is derived from an EMBL/GenBank/DDBJ whole genome shotgun (WGS) entry which is preliminary data.</text>
</comment>
<evidence type="ECO:0000313" key="11">
    <source>
        <dbReference type="Proteomes" id="UP000597138"/>
    </source>
</evidence>
<dbReference type="Pfam" id="PF07681">
    <property type="entry name" value="DoxX"/>
    <property type="match status" value="1"/>
</dbReference>
<dbReference type="EMBL" id="JFHE01000008">
    <property type="protein sequence ID" value="KDR35240.1"/>
    <property type="molecule type" value="Genomic_DNA"/>
</dbReference>
<keyword evidence="4 7" id="KW-0812">Transmembrane</keyword>
<keyword evidence="6 7" id="KW-0472">Membrane</keyword>
<name>A0A069P3K9_9BURK</name>
<evidence type="ECO:0000313" key="9">
    <source>
        <dbReference type="EMBL" id="KDR35240.1"/>
    </source>
</evidence>
<dbReference type="Proteomes" id="UP000597138">
    <property type="component" value="Unassembled WGS sequence"/>
</dbReference>
<keyword evidence="11" id="KW-1185">Reference proteome</keyword>
<dbReference type="OrthoDB" id="9792760at2"/>
<evidence type="ECO:0000256" key="7">
    <source>
        <dbReference type="SAM" id="Phobius"/>
    </source>
</evidence>
<keyword evidence="5 7" id="KW-1133">Transmembrane helix</keyword>
<dbReference type="InterPro" id="IPR051907">
    <property type="entry name" value="DoxX-like_oxidoreductase"/>
</dbReference>
<reference evidence="8" key="4">
    <citation type="submission" date="2024-05" db="EMBL/GenBank/DDBJ databases">
        <authorList>
            <person name="Sun Q."/>
            <person name="Zhou Y."/>
        </authorList>
    </citation>
    <scope>NUCLEOTIDE SEQUENCE</scope>
    <source>
        <strain evidence="8">CGMCC 1.11013</strain>
    </source>
</reference>
<gene>
    <name evidence="9" type="ORF">BG57_31295</name>
    <name evidence="8" type="ORF">GCM10010985_29940</name>
</gene>
<feature type="transmembrane region" description="Helical" evidence="7">
    <location>
        <begin position="78"/>
        <end position="97"/>
    </location>
</feature>
<feature type="transmembrane region" description="Helical" evidence="7">
    <location>
        <begin position="12"/>
        <end position="30"/>
    </location>
</feature>
<reference evidence="8" key="1">
    <citation type="journal article" date="2014" name="Int. J. Syst. Evol. Microbiol.">
        <title>Complete genome of a new Firmicutes species belonging to the dominant human colonic microbiota ('Ruminococcus bicirculans') reveals two chromosomes and a selective capacity to utilize plant glucans.</title>
        <authorList>
            <consortium name="NISC Comparative Sequencing Program"/>
            <person name="Wegmann U."/>
            <person name="Louis P."/>
            <person name="Goesmann A."/>
            <person name="Henrissat B."/>
            <person name="Duncan S.H."/>
            <person name="Flint H.J."/>
        </authorList>
    </citation>
    <scope>NUCLEOTIDE SEQUENCE</scope>
    <source>
        <strain evidence="8">CGMCC 1.11013</strain>
    </source>
</reference>
<dbReference type="AlphaFoldDB" id="A0A069P3K9"/>
<evidence type="ECO:0000256" key="3">
    <source>
        <dbReference type="ARBA" id="ARBA00022475"/>
    </source>
</evidence>
<comment type="subcellular location">
    <subcellularLocation>
        <location evidence="1">Cell membrane</location>
        <topology evidence="1">Multi-pass membrane protein</topology>
    </subcellularLocation>
</comment>
<protein>
    <submittedName>
        <fullName evidence="9">Membrane protein</fullName>
    </submittedName>
</protein>
<feature type="transmembrane region" description="Helical" evidence="7">
    <location>
        <begin position="117"/>
        <end position="134"/>
    </location>
</feature>
<feature type="transmembrane region" description="Helical" evidence="7">
    <location>
        <begin position="50"/>
        <end position="71"/>
    </location>
</feature>
<evidence type="ECO:0000256" key="4">
    <source>
        <dbReference type="ARBA" id="ARBA00022692"/>
    </source>
</evidence>
<dbReference type="RefSeq" id="WP_035963196.1">
    <property type="nucleotide sequence ID" value="NZ_BMEG01000004.1"/>
</dbReference>
<evidence type="ECO:0000256" key="1">
    <source>
        <dbReference type="ARBA" id="ARBA00004651"/>
    </source>
</evidence>
<comment type="similarity">
    <text evidence="2">Belongs to the DoxX family.</text>
</comment>
<evidence type="ECO:0000313" key="10">
    <source>
        <dbReference type="Proteomes" id="UP000027439"/>
    </source>
</evidence>
<reference evidence="9 10" key="2">
    <citation type="submission" date="2014-03" db="EMBL/GenBank/DDBJ databases">
        <title>Draft Genome Sequences of Four Burkholderia Strains.</title>
        <authorList>
            <person name="Liu X.Y."/>
            <person name="Li C.X."/>
            <person name="Xu J.H."/>
        </authorList>
    </citation>
    <scope>NUCLEOTIDE SEQUENCE [LARGE SCALE GENOMIC DNA]</scope>
    <source>
        <strain evidence="9 10">R27</strain>
    </source>
</reference>
<accession>A0A069P3K9</accession>
<evidence type="ECO:0000313" key="8">
    <source>
        <dbReference type="EMBL" id="GGD73507.1"/>
    </source>
</evidence>
<dbReference type="EMBL" id="BMEG01000004">
    <property type="protein sequence ID" value="GGD73507.1"/>
    <property type="molecule type" value="Genomic_DNA"/>
</dbReference>
<evidence type="ECO:0000256" key="5">
    <source>
        <dbReference type="ARBA" id="ARBA00022989"/>
    </source>
</evidence>
<organism evidence="9 10">
    <name type="scientific">Caballeronia grimmiae</name>
    <dbReference type="NCBI Taxonomy" id="1071679"/>
    <lineage>
        <taxon>Bacteria</taxon>
        <taxon>Pseudomonadati</taxon>
        <taxon>Pseudomonadota</taxon>
        <taxon>Betaproteobacteria</taxon>
        <taxon>Burkholderiales</taxon>
        <taxon>Burkholderiaceae</taxon>
        <taxon>Caballeronia</taxon>
    </lineage>
</organism>
<evidence type="ECO:0000256" key="2">
    <source>
        <dbReference type="ARBA" id="ARBA00006679"/>
    </source>
</evidence>
<dbReference type="STRING" id="1071679.BG57_31295"/>
<keyword evidence="3" id="KW-1003">Cell membrane</keyword>
<proteinExistence type="inferred from homology"/>
<dbReference type="PANTHER" id="PTHR33452">
    <property type="entry name" value="OXIDOREDUCTASE CATD-RELATED"/>
    <property type="match status" value="1"/>
</dbReference>